<proteinExistence type="predicted"/>
<accession>A0A1H9V7Z8</accession>
<keyword evidence="3" id="KW-1185">Reference proteome</keyword>
<dbReference type="EMBL" id="FOGL01000022">
    <property type="protein sequence ID" value="SES17906.1"/>
    <property type="molecule type" value="Genomic_DNA"/>
</dbReference>
<protein>
    <recommendedName>
        <fullName evidence="1">Endospore appendages core domain-containing protein</fullName>
    </recommendedName>
</protein>
<evidence type="ECO:0000259" key="1">
    <source>
        <dbReference type="Pfam" id="PF13157"/>
    </source>
</evidence>
<evidence type="ECO:0000313" key="3">
    <source>
        <dbReference type="Proteomes" id="UP000199687"/>
    </source>
</evidence>
<reference evidence="2 3" key="1">
    <citation type="submission" date="2016-10" db="EMBL/GenBank/DDBJ databases">
        <authorList>
            <person name="de Groot N.N."/>
        </authorList>
    </citation>
    <scope>NUCLEOTIDE SEQUENCE [LARGE SCALE GENOMIC DNA]</scope>
    <source>
        <strain evidence="2 3">CGMCC 1.7727</strain>
    </source>
</reference>
<organism evidence="2 3">
    <name type="scientific">Gracilibacillus ureilyticus</name>
    <dbReference type="NCBI Taxonomy" id="531814"/>
    <lineage>
        <taxon>Bacteria</taxon>
        <taxon>Bacillati</taxon>
        <taxon>Bacillota</taxon>
        <taxon>Bacilli</taxon>
        <taxon>Bacillales</taxon>
        <taxon>Bacillaceae</taxon>
        <taxon>Gracilibacillus</taxon>
    </lineage>
</organism>
<name>A0A1H9V7Z8_9BACI</name>
<gene>
    <name evidence="2" type="ORF">SAMN04487944_12211</name>
</gene>
<dbReference type="STRING" id="531814.SAMN04487944_12211"/>
<feature type="domain" description="Endospore appendages core" evidence="1">
    <location>
        <begin position="30"/>
        <end position="95"/>
    </location>
</feature>
<dbReference type="Pfam" id="PF13157">
    <property type="entry name" value="Enas"/>
    <property type="match status" value="1"/>
</dbReference>
<dbReference type="Proteomes" id="UP000199687">
    <property type="component" value="Unassembled WGS sequence"/>
</dbReference>
<sequence>MKENSRQHCVKVLKLYDWINKVSGIQLKKPINNQKLVTDKICGNFSVSCENNQQLWSVKGKLSVSGSVTVYHQIGSDQLDVIVNGVTVAKVGKGEEIALDF</sequence>
<dbReference type="OrthoDB" id="2680078at2"/>
<dbReference type="AlphaFoldDB" id="A0A1H9V7Z8"/>
<dbReference type="InterPro" id="IPR025055">
    <property type="entry name" value="Ena_core"/>
</dbReference>
<evidence type="ECO:0000313" key="2">
    <source>
        <dbReference type="EMBL" id="SES17906.1"/>
    </source>
</evidence>
<dbReference type="RefSeq" id="WP_089743471.1">
    <property type="nucleotide sequence ID" value="NZ_FOGL01000022.1"/>
</dbReference>